<dbReference type="InterPro" id="IPR011333">
    <property type="entry name" value="SKP1/BTB/POZ_sf"/>
</dbReference>
<feature type="compositionally biased region" description="Pro residues" evidence="1">
    <location>
        <begin position="289"/>
        <end position="302"/>
    </location>
</feature>
<accession>A0AAD7T3M5</accession>
<organism evidence="3 4">
    <name type="scientific">Aldrovandia affinis</name>
    <dbReference type="NCBI Taxonomy" id="143900"/>
    <lineage>
        <taxon>Eukaryota</taxon>
        <taxon>Metazoa</taxon>
        <taxon>Chordata</taxon>
        <taxon>Craniata</taxon>
        <taxon>Vertebrata</taxon>
        <taxon>Euteleostomi</taxon>
        <taxon>Actinopterygii</taxon>
        <taxon>Neopterygii</taxon>
        <taxon>Teleostei</taxon>
        <taxon>Notacanthiformes</taxon>
        <taxon>Halosauridae</taxon>
        <taxon>Aldrovandia</taxon>
    </lineage>
</organism>
<dbReference type="SUPFAM" id="SSF54695">
    <property type="entry name" value="POZ domain"/>
    <property type="match status" value="1"/>
</dbReference>
<dbReference type="PANTHER" id="PTHR45632:SF15">
    <property type="entry name" value="BTB DOMAIN-CONTAINING PROTEIN"/>
    <property type="match status" value="1"/>
</dbReference>
<evidence type="ECO:0000256" key="1">
    <source>
        <dbReference type="SAM" id="MobiDB-lite"/>
    </source>
</evidence>
<dbReference type="SMART" id="SM00875">
    <property type="entry name" value="BACK"/>
    <property type="match status" value="1"/>
</dbReference>
<feature type="domain" description="BTB" evidence="2">
    <location>
        <begin position="56"/>
        <end position="124"/>
    </location>
</feature>
<dbReference type="PROSITE" id="PS50097">
    <property type="entry name" value="BTB"/>
    <property type="match status" value="1"/>
</dbReference>
<reference evidence="3" key="1">
    <citation type="journal article" date="2023" name="Science">
        <title>Genome structures resolve the early diversification of teleost fishes.</title>
        <authorList>
            <person name="Parey E."/>
            <person name="Louis A."/>
            <person name="Montfort J."/>
            <person name="Bouchez O."/>
            <person name="Roques C."/>
            <person name="Iampietro C."/>
            <person name="Lluch J."/>
            <person name="Castinel A."/>
            <person name="Donnadieu C."/>
            <person name="Desvignes T."/>
            <person name="Floi Bucao C."/>
            <person name="Jouanno E."/>
            <person name="Wen M."/>
            <person name="Mejri S."/>
            <person name="Dirks R."/>
            <person name="Jansen H."/>
            <person name="Henkel C."/>
            <person name="Chen W.J."/>
            <person name="Zahm M."/>
            <person name="Cabau C."/>
            <person name="Klopp C."/>
            <person name="Thompson A.W."/>
            <person name="Robinson-Rechavi M."/>
            <person name="Braasch I."/>
            <person name="Lecointre G."/>
            <person name="Bobe J."/>
            <person name="Postlethwait J.H."/>
            <person name="Berthelot C."/>
            <person name="Roest Crollius H."/>
            <person name="Guiguen Y."/>
        </authorList>
    </citation>
    <scope>NUCLEOTIDE SEQUENCE</scope>
    <source>
        <strain evidence="3">NC1722</strain>
    </source>
</reference>
<name>A0AAD7T3M5_9TELE</name>
<dbReference type="EMBL" id="JAINUG010000014">
    <property type="protein sequence ID" value="KAJ8413839.1"/>
    <property type="molecule type" value="Genomic_DNA"/>
</dbReference>
<protein>
    <recommendedName>
        <fullName evidence="2">BTB domain-containing protein</fullName>
    </recommendedName>
</protein>
<evidence type="ECO:0000259" key="2">
    <source>
        <dbReference type="PROSITE" id="PS50097"/>
    </source>
</evidence>
<sequence>MEPRIRGLKSGVEAKQTDVDPEQVEEMERGTRLESDTYAQRLLRGAGSLWQQVALCDVTLEAGGAQFPAHRVILASVSGYFRLLFTGRPALSLTGGPVRLQGVSARGLERVLGLIYRGHMTLSLDVVEETLWAAQTLLVRDAIKLCLRFLDVSLSPETCPQILDLARRLGPPQLHRRALEYLGAYCQGLLRDPQQLLGLDPEALLELLGRDNLGDASEADLLRGALQWLDHHPEHAAHARVIVGRVRLPLIPPETLLDELGERPPGVRRPALLPASAGGPVLPCTGPSSSPPSRAPPPPSVGPHPACSCWAAGPQGIGCAGRCG</sequence>
<dbReference type="Gene3D" id="3.30.710.10">
    <property type="entry name" value="Potassium Channel Kv1.1, Chain A"/>
    <property type="match status" value="1"/>
</dbReference>
<evidence type="ECO:0000313" key="3">
    <source>
        <dbReference type="EMBL" id="KAJ8413839.1"/>
    </source>
</evidence>
<dbReference type="InterPro" id="IPR000210">
    <property type="entry name" value="BTB/POZ_dom"/>
</dbReference>
<comment type="caution">
    <text evidence="3">The sequence shown here is derived from an EMBL/GenBank/DDBJ whole genome shotgun (WGS) entry which is preliminary data.</text>
</comment>
<feature type="region of interest" description="Disordered" evidence="1">
    <location>
        <begin position="1"/>
        <end position="23"/>
    </location>
</feature>
<proteinExistence type="predicted"/>
<dbReference type="Gene3D" id="1.25.40.420">
    <property type="match status" value="1"/>
</dbReference>
<dbReference type="InterPro" id="IPR011705">
    <property type="entry name" value="BACK"/>
</dbReference>
<evidence type="ECO:0000313" key="4">
    <source>
        <dbReference type="Proteomes" id="UP001221898"/>
    </source>
</evidence>
<dbReference type="Proteomes" id="UP001221898">
    <property type="component" value="Unassembled WGS sequence"/>
</dbReference>
<dbReference type="Pfam" id="PF00651">
    <property type="entry name" value="BTB"/>
    <property type="match status" value="1"/>
</dbReference>
<feature type="region of interest" description="Disordered" evidence="1">
    <location>
        <begin position="278"/>
        <end position="304"/>
    </location>
</feature>
<keyword evidence="4" id="KW-1185">Reference proteome</keyword>
<dbReference type="Pfam" id="PF07707">
    <property type="entry name" value="BACK"/>
    <property type="match status" value="1"/>
</dbReference>
<dbReference type="PANTHER" id="PTHR45632">
    <property type="entry name" value="LD33804P"/>
    <property type="match status" value="1"/>
</dbReference>
<gene>
    <name evidence="3" type="ORF">AAFF_G00064370</name>
</gene>
<dbReference type="AlphaFoldDB" id="A0AAD7T3M5"/>
<dbReference type="SMART" id="SM00225">
    <property type="entry name" value="BTB"/>
    <property type="match status" value="1"/>
</dbReference>